<feature type="transmembrane region" description="Helical" evidence="6">
    <location>
        <begin position="309"/>
        <end position="328"/>
    </location>
</feature>
<feature type="compositionally biased region" description="Basic and acidic residues" evidence="5">
    <location>
        <begin position="529"/>
        <end position="540"/>
    </location>
</feature>
<feature type="transmembrane region" description="Helical" evidence="6">
    <location>
        <begin position="73"/>
        <end position="97"/>
    </location>
</feature>
<dbReference type="EMBL" id="JBBXJM010000006">
    <property type="protein sequence ID" value="KAL1406131.1"/>
    <property type="molecule type" value="Genomic_DNA"/>
</dbReference>
<accession>A0ABR3PUL2</accession>
<dbReference type="SUPFAM" id="SSF103473">
    <property type="entry name" value="MFS general substrate transporter"/>
    <property type="match status" value="1"/>
</dbReference>
<feature type="transmembrane region" description="Helical" evidence="6">
    <location>
        <begin position="144"/>
        <end position="162"/>
    </location>
</feature>
<keyword evidence="9" id="KW-1185">Reference proteome</keyword>
<evidence type="ECO:0000313" key="9">
    <source>
        <dbReference type="Proteomes" id="UP001565368"/>
    </source>
</evidence>
<feature type="transmembrane region" description="Helical" evidence="6">
    <location>
        <begin position="487"/>
        <end position="504"/>
    </location>
</feature>
<dbReference type="Pfam" id="PF07690">
    <property type="entry name" value="MFS_1"/>
    <property type="match status" value="1"/>
</dbReference>
<evidence type="ECO:0000256" key="4">
    <source>
        <dbReference type="ARBA" id="ARBA00023136"/>
    </source>
</evidence>
<dbReference type="RefSeq" id="XP_069206075.1">
    <property type="nucleotide sequence ID" value="XM_069356234.1"/>
</dbReference>
<feature type="transmembrane region" description="Helical" evidence="6">
    <location>
        <begin position="202"/>
        <end position="225"/>
    </location>
</feature>
<evidence type="ECO:0000256" key="1">
    <source>
        <dbReference type="ARBA" id="ARBA00004141"/>
    </source>
</evidence>
<keyword evidence="2 6" id="KW-0812">Transmembrane</keyword>
<evidence type="ECO:0000256" key="2">
    <source>
        <dbReference type="ARBA" id="ARBA00022692"/>
    </source>
</evidence>
<dbReference type="InterPro" id="IPR036259">
    <property type="entry name" value="MFS_trans_sf"/>
</dbReference>
<evidence type="ECO:0000256" key="5">
    <source>
        <dbReference type="SAM" id="MobiDB-lite"/>
    </source>
</evidence>
<reference evidence="8 9" key="1">
    <citation type="submission" date="2023-08" db="EMBL/GenBank/DDBJ databases">
        <title>Annotated Genome Sequence of Vanrija albida AlHP1.</title>
        <authorList>
            <person name="Herzog R."/>
        </authorList>
    </citation>
    <scope>NUCLEOTIDE SEQUENCE [LARGE SCALE GENOMIC DNA]</scope>
    <source>
        <strain evidence="8 9">AlHP1</strain>
    </source>
</reference>
<feature type="transmembrane region" description="Helical" evidence="6">
    <location>
        <begin position="458"/>
        <end position="475"/>
    </location>
</feature>
<dbReference type="PANTHER" id="PTHR23502">
    <property type="entry name" value="MAJOR FACILITATOR SUPERFAMILY"/>
    <property type="match status" value="1"/>
</dbReference>
<proteinExistence type="predicted"/>
<dbReference type="GeneID" id="95988857"/>
<dbReference type="CDD" id="cd17323">
    <property type="entry name" value="MFS_Tpo1_MDR_like"/>
    <property type="match status" value="1"/>
</dbReference>
<feature type="transmembrane region" description="Helical" evidence="6">
    <location>
        <begin position="109"/>
        <end position="132"/>
    </location>
</feature>
<gene>
    <name evidence="8" type="primary">MDR1_2</name>
    <name evidence="8" type="ORF">Q8F55_007814</name>
</gene>
<feature type="transmembrane region" description="Helical" evidence="6">
    <location>
        <begin position="231"/>
        <end position="251"/>
    </location>
</feature>
<keyword evidence="4 6" id="KW-0472">Membrane</keyword>
<comment type="caution">
    <text evidence="8">The sequence shown here is derived from an EMBL/GenBank/DDBJ whole genome shotgun (WGS) entry which is preliminary data.</text>
</comment>
<feature type="domain" description="Major facilitator superfamily (MFS) profile" evidence="7">
    <location>
        <begin position="75"/>
        <end position="511"/>
    </location>
</feature>
<evidence type="ECO:0000256" key="6">
    <source>
        <dbReference type="SAM" id="Phobius"/>
    </source>
</evidence>
<feature type="region of interest" description="Disordered" evidence="5">
    <location>
        <begin position="516"/>
        <end position="540"/>
    </location>
</feature>
<dbReference type="PROSITE" id="PS50850">
    <property type="entry name" value="MFS"/>
    <property type="match status" value="1"/>
</dbReference>
<dbReference type="PANTHER" id="PTHR23502:SF23">
    <property type="entry name" value="FLUCONAZOLE RESISTANCE PROTEIN 1"/>
    <property type="match status" value="1"/>
</dbReference>
<comment type="subcellular location">
    <subcellularLocation>
        <location evidence="1">Membrane</location>
        <topology evidence="1">Multi-pass membrane protein</topology>
    </subcellularLocation>
</comment>
<name>A0ABR3PUL2_9TREE</name>
<sequence>MDTLREAPFGQLMRFLSRNRLFQYPEEKPDFVLPEVYANAPHSKDGSKHVTIVTWYGDKDRDNPRQWILRKKLWVVFAVMFYTVAVYIGSAIFAYAVHEAAVHFKVSDIVATLTLTMFVLGYAVGPLFLAPLSELAFIGRNPPYIISLGIFCVLQIPSALATNLPGLLVLRFIAGFVGSPPLATGGASVADVFNEQKASYAVGAYGLAGGIAPAIAPFISGYAVMNLGWRWAFWELLILSSAGFVVVMFGLPETSADNVLYRRAVRLRKLTGNDNLRSAAELADAEKTFKEIMWEALIRPMWMTISEPIVLAIDLYIGLTYAILYSFFESFPWVFYEKGYGWNLGTSGLPFLAVAIGGCIAYAVFCIWLRWWWEPAYVKAEGKLEPEAYLPLSIVGAMCFPICLFWFAWSANRTHWIVPTIAAAFFGLGDCFSFMPYINYLTYAYPAHTASALASNDFVRSIMGAAMPVVAYPLFNNLGIDWGNSLIGFLTVACLPLPFVLIKFGPWLRARSPMASAGRHGADSDEASSDERTVVDEVKV</sequence>
<protein>
    <submittedName>
        <fullName evidence="8">GTPase-activating protein</fullName>
    </submittedName>
</protein>
<feature type="transmembrane region" description="Helical" evidence="6">
    <location>
        <begin position="415"/>
        <end position="438"/>
    </location>
</feature>
<dbReference type="Proteomes" id="UP001565368">
    <property type="component" value="Unassembled WGS sequence"/>
</dbReference>
<evidence type="ECO:0000259" key="7">
    <source>
        <dbReference type="PROSITE" id="PS50850"/>
    </source>
</evidence>
<dbReference type="InterPro" id="IPR020846">
    <property type="entry name" value="MFS_dom"/>
</dbReference>
<dbReference type="Gene3D" id="1.20.1250.20">
    <property type="entry name" value="MFS general substrate transporter like domains"/>
    <property type="match status" value="1"/>
</dbReference>
<evidence type="ECO:0000313" key="8">
    <source>
        <dbReference type="EMBL" id="KAL1406131.1"/>
    </source>
</evidence>
<keyword evidence="3 6" id="KW-1133">Transmembrane helix</keyword>
<dbReference type="InterPro" id="IPR011701">
    <property type="entry name" value="MFS"/>
</dbReference>
<feature type="transmembrane region" description="Helical" evidence="6">
    <location>
        <begin position="348"/>
        <end position="369"/>
    </location>
</feature>
<evidence type="ECO:0000256" key="3">
    <source>
        <dbReference type="ARBA" id="ARBA00022989"/>
    </source>
</evidence>
<organism evidence="8 9">
    <name type="scientific">Vanrija albida</name>
    <dbReference type="NCBI Taxonomy" id="181172"/>
    <lineage>
        <taxon>Eukaryota</taxon>
        <taxon>Fungi</taxon>
        <taxon>Dikarya</taxon>
        <taxon>Basidiomycota</taxon>
        <taxon>Agaricomycotina</taxon>
        <taxon>Tremellomycetes</taxon>
        <taxon>Trichosporonales</taxon>
        <taxon>Trichosporonaceae</taxon>
        <taxon>Vanrija</taxon>
    </lineage>
</organism>
<feature type="transmembrane region" description="Helical" evidence="6">
    <location>
        <begin position="389"/>
        <end position="409"/>
    </location>
</feature>
<feature type="transmembrane region" description="Helical" evidence="6">
    <location>
        <begin position="168"/>
        <end position="190"/>
    </location>
</feature>